<dbReference type="SUPFAM" id="SSF140996">
    <property type="entry name" value="Hermes dimerisation domain"/>
    <property type="match status" value="1"/>
</dbReference>
<evidence type="ECO:0000313" key="2">
    <source>
        <dbReference type="Proteomes" id="UP000789759"/>
    </source>
</evidence>
<protein>
    <submittedName>
        <fullName evidence="1">23222_t:CDS:1</fullName>
    </submittedName>
</protein>
<accession>A0A9N9DRQ5</accession>
<proteinExistence type="predicted"/>
<sequence>MFSDNEDIVVHSSSFDKNHKKQKISNTYTSGLELSQTKYGNIVDSNNHNASNECYNLANSNSDTVTDKNNNPINEESSILSNEPNDILNSLNLKEIKTIIKCLVEVYKNHKNKLCEHIMGSVNSLTGNYIRHLAMRHGITKNQKFVELLIKDQQPISIRNDEGLKDFIAEFNLSYKFPSEKYCQQLLSETYKNIKQSLLSIFEKNIILCSLTCDLWTRCNKLGAINTITNNLILTDDVELWEVNYKDDIIVFDDTNLNEDHIESINLQKQLNIPQDLPSEEEILAALLDLQCKALSFTSESLKFKTYDSLCKVYQQHQNQTNISLIKLLLPSTNKLLASMFQLNNAQVDEVSDYIGIPKILYDQCPFK</sequence>
<dbReference type="Proteomes" id="UP000789759">
    <property type="component" value="Unassembled WGS sequence"/>
</dbReference>
<gene>
    <name evidence="1" type="ORF">CPELLU_LOCUS9266</name>
</gene>
<name>A0A9N9DRQ5_9GLOM</name>
<dbReference type="AlphaFoldDB" id="A0A9N9DRQ5"/>
<organism evidence="1 2">
    <name type="scientific">Cetraspora pellucida</name>
    <dbReference type="NCBI Taxonomy" id="1433469"/>
    <lineage>
        <taxon>Eukaryota</taxon>
        <taxon>Fungi</taxon>
        <taxon>Fungi incertae sedis</taxon>
        <taxon>Mucoromycota</taxon>
        <taxon>Glomeromycotina</taxon>
        <taxon>Glomeromycetes</taxon>
        <taxon>Diversisporales</taxon>
        <taxon>Gigasporaceae</taxon>
        <taxon>Cetraspora</taxon>
    </lineage>
</organism>
<dbReference type="OrthoDB" id="2430648at2759"/>
<keyword evidence="2" id="KW-1185">Reference proteome</keyword>
<dbReference type="EMBL" id="CAJVQA010006997">
    <property type="protein sequence ID" value="CAG8649715.1"/>
    <property type="molecule type" value="Genomic_DNA"/>
</dbReference>
<evidence type="ECO:0000313" key="1">
    <source>
        <dbReference type="EMBL" id="CAG8649715.1"/>
    </source>
</evidence>
<comment type="caution">
    <text evidence="1">The sequence shown here is derived from an EMBL/GenBank/DDBJ whole genome shotgun (WGS) entry which is preliminary data.</text>
</comment>
<reference evidence="1" key="1">
    <citation type="submission" date="2021-06" db="EMBL/GenBank/DDBJ databases">
        <authorList>
            <person name="Kallberg Y."/>
            <person name="Tangrot J."/>
            <person name="Rosling A."/>
        </authorList>
    </citation>
    <scope>NUCLEOTIDE SEQUENCE</scope>
    <source>
        <strain evidence="1">FL966</strain>
    </source>
</reference>